<dbReference type="InterPro" id="IPR050951">
    <property type="entry name" value="Retrovirus_Pol_polyprotein"/>
</dbReference>
<dbReference type="InterPro" id="IPR043128">
    <property type="entry name" value="Rev_trsase/Diguanyl_cyclase"/>
</dbReference>
<dbReference type="Gene3D" id="3.30.70.270">
    <property type="match status" value="1"/>
</dbReference>
<organism evidence="3 4">
    <name type="scientific">Dryococelus australis</name>
    <dbReference type="NCBI Taxonomy" id="614101"/>
    <lineage>
        <taxon>Eukaryota</taxon>
        <taxon>Metazoa</taxon>
        <taxon>Ecdysozoa</taxon>
        <taxon>Arthropoda</taxon>
        <taxon>Hexapoda</taxon>
        <taxon>Insecta</taxon>
        <taxon>Pterygota</taxon>
        <taxon>Neoptera</taxon>
        <taxon>Polyneoptera</taxon>
        <taxon>Phasmatodea</taxon>
        <taxon>Verophasmatodea</taxon>
        <taxon>Anareolatae</taxon>
        <taxon>Phasmatidae</taxon>
        <taxon>Eurycanthinae</taxon>
        <taxon>Dryococelus</taxon>
    </lineage>
</organism>
<accession>A0ABQ9HC18</accession>
<dbReference type="InterPro" id="IPR000477">
    <property type="entry name" value="RT_dom"/>
</dbReference>
<evidence type="ECO:0000313" key="4">
    <source>
        <dbReference type="Proteomes" id="UP001159363"/>
    </source>
</evidence>
<evidence type="ECO:0000256" key="1">
    <source>
        <dbReference type="SAM" id="MobiDB-lite"/>
    </source>
</evidence>
<sequence length="283" mass="32190">MLRESIDPFSHHTGDVRRDRVQESESEENLERQQLAVAQPSSTQSSRSSSTNVYAPACPSPILEHGYKAPSDKYIGGRLLDDAAQQVELHLVEKVQDSSLTVKLDGWIINDHDGNKERVENGEICVHTNMAHSFTLSCPPLLSKESNSAESWSIFKSQYQDYALAMGINKLPDTIQNSPKGQVKLHICLDPQNLNEAIRCTQYPVSVLDQILPELIKVKIFSLLDTENGYWQIKLSEESIKLTAFNTPLAQYRWLRLPFGICSAPEIFQKKLQEYWAIYHEFR</sequence>
<evidence type="ECO:0000313" key="3">
    <source>
        <dbReference type="EMBL" id="KAJ8881809.1"/>
    </source>
</evidence>
<keyword evidence="4" id="KW-1185">Reference proteome</keyword>
<dbReference type="Pfam" id="PF00078">
    <property type="entry name" value="RVT_1"/>
    <property type="match status" value="1"/>
</dbReference>
<reference evidence="3 4" key="1">
    <citation type="submission" date="2023-02" db="EMBL/GenBank/DDBJ databases">
        <title>LHISI_Scaffold_Assembly.</title>
        <authorList>
            <person name="Stuart O.P."/>
            <person name="Cleave R."/>
            <person name="Magrath M.J.L."/>
            <person name="Mikheyev A.S."/>
        </authorList>
    </citation>
    <scope>NUCLEOTIDE SEQUENCE [LARGE SCALE GENOMIC DNA]</scope>
    <source>
        <strain evidence="3">Daus_M_001</strain>
        <tissue evidence="3">Leg muscle</tissue>
    </source>
</reference>
<feature type="domain" description="Reverse transcriptase" evidence="2">
    <location>
        <begin position="196"/>
        <end position="275"/>
    </location>
</feature>
<comment type="caution">
    <text evidence="3">The sequence shown here is derived from an EMBL/GenBank/DDBJ whole genome shotgun (WGS) entry which is preliminary data.</text>
</comment>
<dbReference type="EMBL" id="JARBHB010000006">
    <property type="protein sequence ID" value="KAJ8881809.1"/>
    <property type="molecule type" value="Genomic_DNA"/>
</dbReference>
<dbReference type="Proteomes" id="UP001159363">
    <property type="component" value="Chromosome 5"/>
</dbReference>
<feature type="compositionally biased region" description="Low complexity" evidence="1">
    <location>
        <begin position="41"/>
        <end position="51"/>
    </location>
</feature>
<dbReference type="PANTHER" id="PTHR37984:SF8">
    <property type="entry name" value="CCHC-TYPE DOMAIN-CONTAINING PROTEIN"/>
    <property type="match status" value="1"/>
</dbReference>
<dbReference type="Gene3D" id="3.10.10.10">
    <property type="entry name" value="HIV Type 1 Reverse Transcriptase, subunit A, domain 1"/>
    <property type="match status" value="1"/>
</dbReference>
<dbReference type="InterPro" id="IPR043502">
    <property type="entry name" value="DNA/RNA_pol_sf"/>
</dbReference>
<feature type="region of interest" description="Disordered" evidence="1">
    <location>
        <begin position="1"/>
        <end position="54"/>
    </location>
</feature>
<dbReference type="CDD" id="cd01647">
    <property type="entry name" value="RT_LTR"/>
    <property type="match status" value="1"/>
</dbReference>
<protein>
    <recommendedName>
        <fullName evidence="2">Reverse transcriptase domain-containing protein</fullName>
    </recommendedName>
</protein>
<dbReference type="PANTHER" id="PTHR37984">
    <property type="entry name" value="PROTEIN CBG26694"/>
    <property type="match status" value="1"/>
</dbReference>
<proteinExistence type="predicted"/>
<name>A0ABQ9HC18_9NEOP</name>
<feature type="compositionally biased region" description="Basic and acidic residues" evidence="1">
    <location>
        <begin position="1"/>
        <end position="23"/>
    </location>
</feature>
<evidence type="ECO:0000259" key="2">
    <source>
        <dbReference type="Pfam" id="PF00078"/>
    </source>
</evidence>
<dbReference type="SUPFAM" id="SSF56672">
    <property type="entry name" value="DNA/RNA polymerases"/>
    <property type="match status" value="1"/>
</dbReference>
<gene>
    <name evidence="3" type="ORF">PR048_018295</name>
</gene>